<dbReference type="PROSITE" id="PS00606">
    <property type="entry name" value="KS3_1"/>
    <property type="match status" value="1"/>
</dbReference>
<feature type="domain" description="Ketosynthase family 3 (KS3)" evidence="17">
    <location>
        <begin position="5"/>
        <end position="409"/>
    </location>
</feature>
<evidence type="ECO:0000256" key="13">
    <source>
        <dbReference type="ARBA" id="ARBA00047318"/>
    </source>
</evidence>
<evidence type="ECO:0000256" key="16">
    <source>
        <dbReference type="RuleBase" id="RU003694"/>
    </source>
</evidence>
<dbReference type="PANTHER" id="PTHR11712:SF336">
    <property type="entry name" value="3-OXOACYL-[ACYL-CARRIER-PROTEIN] SYNTHASE, MITOCHONDRIAL"/>
    <property type="match status" value="1"/>
</dbReference>
<evidence type="ECO:0000313" key="18">
    <source>
        <dbReference type="EMBL" id="MFF3570032.1"/>
    </source>
</evidence>
<dbReference type="EMBL" id="JBIAQY010000006">
    <property type="protein sequence ID" value="MFF3570032.1"/>
    <property type="molecule type" value="Genomic_DNA"/>
</dbReference>
<gene>
    <name evidence="18" type="primary">fabF</name>
    <name evidence="18" type="ORF">ACFYXQ_19835</name>
</gene>
<evidence type="ECO:0000256" key="12">
    <source>
        <dbReference type="ARBA" id="ARBA00024006"/>
    </source>
</evidence>
<dbReference type="PIRSF" id="PIRSF000447">
    <property type="entry name" value="KAS_II"/>
    <property type="match status" value="1"/>
</dbReference>
<evidence type="ECO:0000256" key="1">
    <source>
        <dbReference type="ARBA" id="ARBA00004796"/>
    </source>
</evidence>
<comment type="pathway">
    <text evidence="2 15">Lipid metabolism; fatty acid biosynthesis.</text>
</comment>
<dbReference type="InterPro" id="IPR016039">
    <property type="entry name" value="Thiolase-like"/>
</dbReference>
<dbReference type="InterPro" id="IPR018201">
    <property type="entry name" value="Ketoacyl_synth_AS"/>
</dbReference>
<comment type="pathway">
    <text evidence="1">Lipid metabolism; mycolic acid biosynthesis.</text>
</comment>
<dbReference type="InterPro" id="IPR020841">
    <property type="entry name" value="PKS_Beta-ketoAc_synthase_dom"/>
</dbReference>
<dbReference type="Gene3D" id="3.40.47.10">
    <property type="match status" value="1"/>
</dbReference>
<dbReference type="EC" id="2.3.1.179" evidence="4 15"/>
<dbReference type="Proteomes" id="UP001601992">
    <property type="component" value="Unassembled WGS sequence"/>
</dbReference>
<keyword evidence="19" id="KW-1185">Reference proteome</keyword>
<evidence type="ECO:0000256" key="5">
    <source>
        <dbReference type="ARBA" id="ARBA00014657"/>
    </source>
</evidence>
<proteinExistence type="inferred from homology"/>
<organism evidence="18 19">
    <name type="scientific">Nocardia jiangxiensis</name>
    <dbReference type="NCBI Taxonomy" id="282685"/>
    <lineage>
        <taxon>Bacteria</taxon>
        <taxon>Bacillati</taxon>
        <taxon>Actinomycetota</taxon>
        <taxon>Actinomycetes</taxon>
        <taxon>Mycobacteriales</taxon>
        <taxon>Nocardiaceae</taxon>
        <taxon>Nocardia</taxon>
    </lineage>
</organism>
<evidence type="ECO:0000256" key="8">
    <source>
        <dbReference type="ARBA" id="ARBA00022832"/>
    </source>
</evidence>
<dbReference type="GO" id="GO:0004315">
    <property type="term" value="F:3-oxoacyl-[acyl-carrier-protein] synthase activity"/>
    <property type="evidence" value="ECO:0007669"/>
    <property type="project" value="UniProtKB-EC"/>
</dbReference>
<reference evidence="18 19" key="1">
    <citation type="submission" date="2024-10" db="EMBL/GenBank/DDBJ databases">
        <title>The Natural Products Discovery Center: Release of the First 8490 Sequenced Strains for Exploring Actinobacteria Biosynthetic Diversity.</title>
        <authorList>
            <person name="Kalkreuter E."/>
            <person name="Kautsar S.A."/>
            <person name="Yang D."/>
            <person name="Bader C.D."/>
            <person name="Teijaro C.N."/>
            <person name="Fluegel L."/>
            <person name="Davis C.M."/>
            <person name="Simpson J.R."/>
            <person name="Lauterbach L."/>
            <person name="Steele A.D."/>
            <person name="Gui C."/>
            <person name="Meng S."/>
            <person name="Li G."/>
            <person name="Viehrig K."/>
            <person name="Ye F."/>
            <person name="Su P."/>
            <person name="Kiefer A.F."/>
            <person name="Nichols A."/>
            <person name="Cepeda A.J."/>
            <person name="Yan W."/>
            <person name="Fan B."/>
            <person name="Jiang Y."/>
            <person name="Adhikari A."/>
            <person name="Zheng C.-J."/>
            <person name="Schuster L."/>
            <person name="Cowan T.M."/>
            <person name="Smanski M.J."/>
            <person name="Chevrette M.G."/>
            <person name="De Carvalho L.P.S."/>
            <person name="Shen B."/>
        </authorList>
    </citation>
    <scope>NUCLEOTIDE SEQUENCE [LARGE SCALE GENOMIC DNA]</scope>
    <source>
        <strain evidence="18 19">NPDC002593</strain>
    </source>
</reference>
<dbReference type="PANTHER" id="PTHR11712">
    <property type="entry name" value="POLYKETIDE SYNTHASE-RELATED"/>
    <property type="match status" value="1"/>
</dbReference>
<comment type="similarity">
    <text evidence="3 15 16">Belongs to the thiolase-like superfamily. Beta-ketoacyl-ACP synthases family.</text>
</comment>
<evidence type="ECO:0000256" key="4">
    <source>
        <dbReference type="ARBA" id="ARBA00012356"/>
    </source>
</evidence>
<dbReference type="InterPro" id="IPR014031">
    <property type="entry name" value="Ketoacyl_synth_C"/>
</dbReference>
<keyword evidence="7 15" id="KW-0808">Transferase</keyword>
<evidence type="ECO:0000256" key="15">
    <source>
        <dbReference type="PIRNR" id="PIRNR000447"/>
    </source>
</evidence>
<dbReference type="RefSeq" id="WP_040832616.1">
    <property type="nucleotide sequence ID" value="NZ_JBIAQY010000006.1"/>
</dbReference>
<keyword evidence="10 15" id="KW-0275">Fatty acid biosynthesis</keyword>
<keyword evidence="9" id="KW-0443">Lipid metabolism</keyword>
<evidence type="ECO:0000256" key="14">
    <source>
        <dbReference type="ARBA" id="ARBA00047659"/>
    </source>
</evidence>
<evidence type="ECO:0000256" key="6">
    <source>
        <dbReference type="ARBA" id="ARBA00022516"/>
    </source>
</evidence>
<dbReference type="InterPro" id="IPR017568">
    <property type="entry name" value="3-oxoacyl-ACP_synth-2"/>
</dbReference>
<dbReference type="InterPro" id="IPR000794">
    <property type="entry name" value="Beta-ketoacyl_synthase"/>
</dbReference>
<evidence type="ECO:0000256" key="7">
    <source>
        <dbReference type="ARBA" id="ARBA00022679"/>
    </source>
</evidence>
<dbReference type="SUPFAM" id="SSF53901">
    <property type="entry name" value="Thiolase-like"/>
    <property type="match status" value="2"/>
</dbReference>
<dbReference type="NCBIfam" id="NF005589">
    <property type="entry name" value="PRK07314.1"/>
    <property type="match status" value="1"/>
</dbReference>
<evidence type="ECO:0000256" key="11">
    <source>
        <dbReference type="ARBA" id="ARBA00023315"/>
    </source>
</evidence>
<dbReference type="NCBIfam" id="TIGR03150">
    <property type="entry name" value="fabF"/>
    <property type="match status" value="1"/>
</dbReference>
<comment type="catalytic activity">
    <reaction evidence="14 15">
        <text>a fatty acyl-[ACP] + malonyl-[ACP] + H(+) = a 3-oxoacyl-[ACP] + holo-[ACP] + CO2</text>
        <dbReference type="Rhea" id="RHEA:22836"/>
        <dbReference type="Rhea" id="RHEA-COMP:9623"/>
        <dbReference type="Rhea" id="RHEA-COMP:9685"/>
        <dbReference type="Rhea" id="RHEA-COMP:9916"/>
        <dbReference type="Rhea" id="RHEA-COMP:14125"/>
        <dbReference type="ChEBI" id="CHEBI:15378"/>
        <dbReference type="ChEBI" id="CHEBI:16526"/>
        <dbReference type="ChEBI" id="CHEBI:64479"/>
        <dbReference type="ChEBI" id="CHEBI:78449"/>
        <dbReference type="ChEBI" id="CHEBI:78776"/>
        <dbReference type="ChEBI" id="CHEBI:138651"/>
    </reaction>
</comment>
<evidence type="ECO:0000256" key="10">
    <source>
        <dbReference type="ARBA" id="ARBA00023160"/>
    </source>
</evidence>
<protein>
    <recommendedName>
        <fullName evidence="5 15">3-oxoacyl-[acyl-carrier-protein] synthase 2</fullName>
        <ecNumber evidence="4 15">2.3.1.179</ecNumber>
    </recommendedName>
</protein>
<comment type="function">
    <text evidence="12 15">Involved in the type II fatty acid elongation cycle. Catalyzes the elongation of a wide range of acyl-ACP by the addition of two carbons from malonyl-ACP to an acyl acceptor. Can efficiently catalyze the conversion of palmitoleoyl-ACP (cis-hexadec-9-enoyl-ACP) to cis-vaccenoyl-ACP (cis-octadec-11-enoyl-ACP), an essential step in the thermal regulation of fatty acid composition.</text>
</comment>
<keyword evidence="8" id="KW-0276">Fatty acid metabolism</keyword>
<comment type="caution">
    <text evidence="18">The sequence shown here is derived from an EMBL/GenBank/DDBJ whole genome shotgun (WGS) entry which is preliminary data.</text>
</comment>
<dbReference type="InterPro" id="IPR014030">
    <property type="entry name" value="Ketoacyl_synth_N"/>
</dbReference>
<accession>A0ABW6S155</accession>
<evidence type="ECO:0000313" key="19">
    <source>
        <dbReference type="Proteomes" id="UP001601992"/>
    </source>
</evidence>
<comment type="catalytic activity">
    <reaction evidence="13 15">
        <text>(9Z)-hexadecenoyl-[ACP] + malonyl-[ACP] + H(+) = 3-oxo-(11Z)-octadecenoyl-[ACP] + holo-[ACP] + CO2</text>
        <dbReference type="Rhea" id="RHEA:55040"/>
        <dbReference type="Rhea" id="RHEA-COMP:9623"/>
        <dbReference type="Rhea" id="RHEA-COMP:9685"/>
        <dbReference type="Rhea" id="RHEA-COMP:10800"/>
        <dbReference type="Rhea" id="RHEA-COMP:14074"/>
        <dbReference type="ChEBI" id="CHEBI:15378"/>
        <dbReference type="ChEBI" id="CHEBI:16526"/>
        <dbReference type="ChEBI" id="CHEBI:64479"/>
        <dbReference type="ChEBI" id="CHEBI:78449"/>
        <dbReference type="ChEBI" id="CHEBI:83989"/>
        <dbReference type="ChEBI" id="CHEBI:138538"/>
        <dbReference type="EC" id="2.3.1.179"/>
    </reaction>
</comment>
<keyword evidence="6 15" id="KW-0444">Lipid biosynthesis</keyword>
<sequence>MSAPRRRVVVTGIGLVTPLGIGLENYWKQLISGVSGVREITSFDASFNRVRIGAEVQDFDPSQWLEYKDVRRFDRVGHLAVAASELTLADQHLDGLDREDLAVIIGCALAGVNTATTGIADRLAGRNVSPLFIPMAMANFAASTVAFRHKFGGPCYAPLSACSSSADAVGQGYRMVRDGYASACLVGGAEAAMNPTVLAGFTSMRALSKRNDDPAGACRPFSGDRDGFVLGEGAGMLLLEPLESARARDAHIYAEVCGYGQVVDTHHVTAPREDGACAAKAMSKAMQEAGVEPSEVDYINAHGTGTQLSDPAETKAIHLAFGEHAGSVAVSSTKAMTGHMLGATGAVEAATCALAIDRGQIPPTINHTVPDPECDIDCVPNTARTQEVRIALSNSIAFGGHNVTLAFRKVSESPEDEE</sequence>
<dbReference type="CDD" id="cd00834">
    <property type="entry name" value="KAS_I_II"/>
    <property type="match status" value="1"/>
</dbReference>
<evidence type="ECO:0000256" key="2">
    <source>
        <dbReference type="ARBA" id="ARBA00005194"/>
    </source>
</evidence>
<dbReference type="SMART" id="SM00825">
    <property type="entry name" value="PKS_KS"/>
    <property type="match status" value="1"/>
</dbReference>
<dbReference type="PROSITE" id="PS52004">
    <property type="entry name" value="KS3_2"/>
    <property type="match status" value="1"/>
</dbReference>
<evidence type="ECO:0000256" key="9">
    <source>
        <dbReference type="ARBA" id="ARBA00023098"/>
    </source>
</evidence>
<evidence type="ECO:0000256" key="3">
    <source>
        <dbReference type="ARBA" id="ARBA00008467"/>
    </source>
</evidence>
<dbReference type="Pfam" id="PF02801">
    <property type="entry name" value="Ketoacyl-synt_C"/>
    <property type="match status" value="1"/>
</dbReference>
<dbReference type="Pfam" id="PF00109">
    <property type="entry name" value="ketoacyl-synt"/>
    <property type="match status" value="1"/>
</dbReference>
<name>A0ABW6S155_9NOCA</name>
<keyword evidence="11 15" id="KW-0012">Acyltransferase</keyword>
<evidence type="ECO:0000259" key="17">
    <source>
        <dbReference type="PROSITE" id="PS52004"/>
    </source>
</evidence>